<evidence type="ECO:0000313" key="13">
    <source>
        <dbReference type="Proteomes" id="UP000322915"/>
    </source>
</evidence>
<gene>
    <name evidence="11" type="ORF">DC53_16355</name>
    <name evidence="10" type="ORF">EU508_02645</name>
    <name evidence="9" type="ORF">EU509_04230</name>
</gene>
<evidence type="ECO:0000313" key="11">
    <source>
        <dbReference type="EMBL" id="KDC49520.1"/>
    </source>
</evidence>
<evidence type="ECO:0000256" key="3">
    <source>
        <dbReference type="ARBA" id="ARBA00022722"/>
    </source>
</evidence>
<evidence type="ECO:0000256" key="7">
    <source>
        <dbReference type="ARBA" id="ARBA00022842"/>
    </source>
</evidence>
<dbReference type="PROSITE" id="PS01090">
    <property type="entry name" value="TATD_2"/>
    <property type="match status" value="1"/>
</dbReference>
<evidence type="ECO:0000256" key="5">
    <source>
        <dbReference type="ARBA" id="ARBA00022801"/>
    </source>
</evidence>
<dbReference type="Proteomes" id="UP000027154">
    <property type="component" value="Unassembled WGS sequence"/>
</dbReference>
<name>A0A063KKU6_9GAMM</name>
<keyword evidence="6 9" id="KW-0269">Exonuclease</keyword>
<keyword evidence="7" id="KW-0460">Magnesium</keyword>
<keyword evidence="5" id="KW-0378">Hydrolase</keyword>
<evidence type="ECO:0000313" key="10">
    <source>
        <dbReference type="EMBL" id="KAA1164220.1"/>
    </source>
</evidence>
<keyword evidence="3" id="KW-0540">Nuclease</keyword>
<comment type="similarity">
    <text evidence="1">Belongs to the metallo-dependent hydrolases superfamily. TatD-type hydrolase family.</text>
</comment>
<evidence type="ECO:0000313" key="9">
    <source>
        <dbReference type="EMBL" id="KAA1162658.1"/>
    </source>
</evidence>
<feature type="binding site" evidence="8">
    <location>
        <position position="203"/>
    </location>
    <ligand>
        <name>a divalent metal cation</name>
        <dbReference type="ChEBI" id="CHEBI:60240"/>
        <label>1</label>
    </ligand>
</feature>
<organism evidence="11 12">
    <name type="scientific">Pseudoalteromonas fuliginea</name>
    <dbReference type="NCBI Taxonomy" id="1872678"/>
    <lineage>
        <taxon>Bacteria</taxon>
        <taxon>Pseudomonadati</taxon>
        <taxon>Pseudomonadota</taxon>
        <taxon>Gammaproteobacteria</taxon>
        <taxon>Alteromonadales</taxon>
        <taxon>Pseudoalteromonadaceae</taxon>
        <taxon>Pseudoalteromonas</taxon>
    </lineage>
</organism>
<comment type="caution">
    <text evidence="11">The sequence shown here is derived from an EMBL/GenBank/DDBJ whole genome shotgun (WGS) entry which is preliminary data.</text>
</comment>
<evidence type="ECO:0000256" key="2">
    <source>
        <dbReference type="ARBA" id="ARBA00022490"/>
    </source>
</evidence>
<dbReference type="Proteomes" id="UP000322915">
    <property type="component" value="Unassembled WGS sequence"/>
</dbReference>
<evidence type="ECO:0000256" key="4">
    <source>
        <dbReference type="ARBA" id="ARBA00022723"/>
    </source>
</evidence>
<dbReference type="Gene3D" id="3.20.20.140">
    <property type="entry name" value="Metal-dependent hydrolases"/>
    <property type="match status" value="1"/>
</dbReference>
<dbReference type="GO" id="GO:0004527">
    <property type="term" value="F:exonuclease activity"/>
    <property type="evidence" value="ECO:0007669"/>
    <property type="project" value="UniProtKB-KW"/>
</dbReference>
<keyword evidence="4 8" id="KW-0479">Metal-binding</keyword>
<feature type="binding site" evidence="8">
    <location>
        <position position="130"/>
    </location>
    <ligand>
        <name>a divalent metal cation</name>
        <dbReference type="ChEBI" id="CHEBI:60240"/>
        <label>2</label>
    </ligand>
</feature>
<keyword evidence="2" id="KW-0963">Cytoplasm</keyword>
<evidence type="ECO:0000256" key="1">
    <source>
        <dbReference type="ARBA" id="ARBA00009275"/>
    </source>
</evidence>
<dbReference type="EMBL" id="JJNZ01000063">
    <property type="protein sequence ID" value="KDC49520.1"/>
    <property type="molecule type" value="Genomic_DNA"/>
</dbReference>
<dbReference type="PROSITE" id="PS01091">
    <property type="entry name" value="TATD_3"/>
    <property type="match status" value="1"/>
</dbReference>
<dbReference type="InterPro" id="IPR032466">
    <property type="entry name" value="Metal_Hydrolase"/>
</dbReference>
<dbReference type="GO" id="GO:0004536">
    <property type="term" value="F:DNA nuclease activity"/>
    <property type="evidence" value="ECO:0007669"/>
    <property type="project" value="InterPro"/>
</dbReference>
<dbReference type="RefSeq" id="WP_007378019.1">
    <property type="nucleotide sequence ID" value="NZ_JBBMQW010000031.1"/>
</dbReference>
<dbReference type="OrthoDB" id="9810005at2"/>
<dbReference type="CDD" id="cd01310">
    <property type="entry name" value="TatD_DNAse"/>
    <property type="match status" value="1"/>
</dbReference>
<dbReference type="GO" id="GO:0046872">
    <property type="term" value="F:metal ion binding"/>
    <property type="evidence" value="ECO:0007669"/>
    <property type="project" value="UniProtKB-KW"/>
</dbReference>
<protein>
    <submittedName>
        <fullName evidence="11">DNase TatD</fullName>
    </submittedName>
    <submittedName>
        <fullName evidence="9">YchF/TatD family DNA exonuclease</fullName>
    </submittedName>
</protein>
<evidence type="ECO:0000313" key="14">
    <source>
        <dbReference type="Proteomes" id="UP000324162"/>
    </source>
</evidence>
<dbReference type="InterPro" id="IPR015991">
    <property type="entry name" value="TatD/YcfH-like"/>
</dbReference>
<dbReference type="PIRSF" id="PIRSF005902">
    <property type="entry name" value="DNase_TatD"/>
    <property type="match status" value="1"/>
</dbReference>
<proteinExistence type="inferred from homology"/>
<dbReference type="SUPFAM" id="SSF51556">
    <property type="entry name" value="Metallo-dependent hydrolases"/>
    <property type="match status" value="1"/>
</dbReference>
<dbReference type="Pfam" id="PF01026">
    <property type="entry name" value="TatD_DNase"/>
    <property type="match status" value="1"/>
</dbReference>
<accession>A0A063KKU6</accession>
<reference evidence="11 12" key="1">
    <citation type="submission" date="2014-04" db="EMBL/GenBank/DDBJ databases">
        <title>Pseudoalteromonas galatheae sp. nov., isolated from a deep-sea polychaete near Canal Concepcion, Chile.</title>
        <authorList>
            <person name="Machado H.R."/>
            <person name="Gram L."/>
            <person name="Vynne N.G."/>
        </authorList>
    </citation>
    <scope>NUCLEOTIDE SEQUENCE [LARGE SCALE GENOMIC DNA]</scope>
    <source>
        <strain evidence="11 12">KMM216</strain>
    </source>
</reference>
<dbReference type="AlphaFoldDB" id="A0A063KKU6"/>
<dbReference type="InterPro" id="IPR018228">
    <property type="entry name" value="DNase_TatD-rel_CS"/>
</dbReference>
<feature type="binding site" evidence="8">
    <location>
        <position position="152"/>
    </location>
    <ligand>
        <name>a divalent metal cation</name>
        <dbReference type="ChEBI" id="CHEBI:60240"/>
        <label>2</label>
    </ligand>
</feature>
<dbReference type="PANTHER" id="PTHR46124">
    <property type="entry name" value="D-AMINOACYL-TRNA DEACYLASE"/>
    <property type="match status" value="1"/>
</dbReference>
<dbReference type="PANTHER" id="PTHR46124:SF2">
    <property type="entry name" value="D-AMINOACYL-TRNA DEACYLASE"/>
    <property type="match status" value="1"/>
</dbReference>
<dbReference type="NCBIfam" id="TIGR00010">
    <property type="entry name" value="YchF/TatD family DNA exonuclease"/>
    <property type="match status" value="1"/>
</dbReference>
<feature type="binding site" evidence="8">
    <location>
        <position position="94"/>
    </location>
    <ligand>
        <name>a divalent metal cation</name>
        <dbReference type="ChEBI" id="CHEBI:60240"/>
        <label>1</label>
    </ligand>
</feature>
<evidence type="ECO:0000256" key="6">
    <source>
        <dbReference type="ARBA" id="ARBA00022839"/>
    </source>
</evidence>
<dbReference type="FunFam" id="3.20.20.140:FF:000018">
    <property type="entry name" value="3'-5' ssDNA/RNA exonuclease TatD"/>
    <property type="match status" value="1"/>
</dbReference>
<dbReference type="Proteomes" id="UP000324162">
    <property type="component" value="Unassembled WGS sequence"/>
</dbReference>
<dbReference type="GO" id="GO:0005829">
    <property type="term" value="C:cytosol"/>
    <property type="evidence" value="ECO:0007669"/>
    <property type="project" value="TreeGrafter"/>
</dbReference>
<dbReference type="EMBL" id="SEUJ01000056">
    <property type="protein sequence ID" value="KAA1162658.1"/>
    <property type="molecule type" value="Genomic_DNA"/>
</dbReference>
<evidence type="ECO:0000313" key="12">
    <source>
        <dbReference type="Proteomes" id="UP000027154"/>
    </source>
</evidence>
<reference evidence="13 14" key="2">
    <citation type="submission" date="2019-01" db="EMBL/GenBank/DDBJ databases">
        <title>Genome sequences of marine Pseudoalteromonas species.</title>
        <authorList>
            <person name="Boraston A.B."/>
            <person name="Hehemann J.-H."/>
            <person name="Vickers C.J."/>
            <person name="Salama-Alber O."/>
            <person name="Abe K."/>
            <person name="Hettle A.J."/>
        </authorList>
    </citation>
    <scope>NUCLEOTIDE SEQUENCE [LARGE SCALE GENOMIC DNA]</scope>
    <source>
        <strain evidence="10 14">PS42</strain>
        <strain evidence="9 13">PS47</strain>
    </source>
</reference>
<evidence type="ECO:0000256" key="8">
    <source>
        <dbReference type="PIRSR" id="PIRSR005902-1"/>
    </source>
</evidence>
<dbReference type="EMBL" id="SEUK01000039">
    <property type="protein sequence ID" value="KAA1164220.1"/>
    <property type="molecule type" value="Genomic_DNA"/>
</dbReference>
<dbReference type="InterPro" id="IPR001130">
    <property type="entry name" value="TatD-like"/>
</dbReference>
<sequence>MSYTLIDAGVNLTNHQFDEQHQEIINRANSAGVNNMLIIGCDIAGSEQSLELAIKYQQYSTAGIHPHDAKSATSELETQLKHLAKHDEVVAIGECGLDYNRDFSPRDIQRSVFRRQLAVAEDLNLPVYLHERDANEDMLKILNEFKVRGILHCFTGNASSLKSYLDLGLYIGITGWVCDERRGKELQQLVPHIPLERLLLETDSPFLIPRSIKPKPKSRKNEPALLPHICQTVAQLYKIEAETVATQTTKNFNHIFALETR</sequence>
<keyword evidence="13" id="KW-1185">Reference proteome</keyword>